<dbReference type="EMBL" id="LIAE01008591">
    <property type="protein sequence ID" value="PAV73447.1"/>
    <property type="molecule type" value="Genomic_DNA"/>
</dbReference>
<name>A0A2A2KHQ9_9BILA</name>
<evidence type="ECO:0000313" key="1">
    <source>
        <dbReference type="EMBL" id="PAV73447.1"/>
    </source>
</evidence>
<dbReference type="AlphaFoldDB" id="A0A2A2KHQ9"/>
<accession>A0A2A2KHQ9</accession>
<evidence type="ECO:0000313" key="2">
    <source>
        <dbReference type="Proteomes" id="UP000218231"/>
    </source>
</evidence>
<sequence>MQTQAAAWAPEVRVTVLVDPRPRPQAKQAGGAQRCLEGRVRACCNAGRFVGKVRREHSGRAVSVMRAPCVGIVLNGIPGDGSRNYDGSLAGKAA</sequence>
<gene>
    <name evidence="1" type="ORF">WR25_21039</name>
</gene>
<protein>
    <submittedName>
        <fullName evidence="1">Uncharacterized protein</fullName>
    </submittedName>
</protein>
<reference evidence="1 2" key="1">
    <citation type="journal article" date="2017" name="Curr. Biol.">
        <title>Genome architecture and evolution of a unichromosomal asexual nematode.</title>
        <authorList>
            <person name="Fradin H."/>
            <person name="Zegar C."/>
            <person name="Gutwein M."/>
            <person name="Lucas J."/>
            <person name="Kovtun M."/>
            <person name="Corcoran D."/>
            <person name="Baugh L.R."/>
            <person name="Kiontke K."/>
            <person name="Gunsalus K."/>
            <person name="Fitch D.H."/>
            <person name="Piano F."/>
        </authorList>
    </citation>
    <scope>NUCLEOTIDE SEQUENCE [LARGE SCALE GENOMIC DNA]</scope>
    <source>
        <strain evidence="1">PF1309</strain>
    </source>
</reference>
<comment type="caution">
    <text evidence="1">The sequence shown here is derived from an EMBL/GenBank/DDBJ whole genome shotgun (WGS) entry which is preliminary data.</text>
</comment>
<dbReference type="Proteomes" id="UP000218231">
    <property type="component" value="Unassembled WGS sequence"/>
</dbReference>
<proteinExistence type="predicted"/>
<keyword evidence="2" id="KW-1185">Reference proteome</keyword>
<organism evidence="1 2">
    <name type="scientific">Diploscapter pachys</name>
    <dbReference type="NCBI Taxonomy" id="2018661"/>
    <lineage>
        <taxon>Eukaryota</taxon>
        <taxon>Metazoa</taxon>
        <taxon>Ecdysozoa</taxon>
        <taxon>Nematoda</taxon>
        <taxon>Chromadorea</taxon>
        <taxon>Rhabditida</taxon>
        <taxon>Rhabditina</taxon>
        <taxon>Rhabditomorpha</taxon>
        <taxon>Rhabditoidea</taxon>
        <taxon>Rhabditidae</taxon>
        <taxon>Diploscapter</taxon>
    </lineage>
</organism>